<dbReference type="SUPFAM" id="SSF56672">
    <property type="entry name" value="DNA/RNA polymerases"/>
    <property type="match status" value="1"/>
</dbReference>
<keyword evidence="5" id="KW-0378">Hydrolase</keyword>
<dbReference type="OrthoDB" id="6773263at2759"/>
<dbReference type="GO" id="GO:0004519">
    <property type="term" value="F:endonuclease activity"/>
    <property type="evidence" value="ECO:0007669"/>
    <property type="project" value="UniProtKB-KW"/>
</dbReference>
<sequence length="159" mass="18224">HPTKNQTIIMHHHVNDILITTATKNELPFVITALTKTVQDAGFQIVSERIQPSQPWIYLGWRITQQEISPQPLQFKVKDTLTLHELQKLLGAINWLRSILGLTTEELHPLFMLLREDSSLTSNRSLTAETKQTLDICAKAIENRQGRRRNPELQICLAL</sequence>
<dbReference type="GO" id="GO:0016787">
    <property type="term" value="F:hydrolase activity"/>
    <property type="evidence" value="ECO:0007669"/>
    <property type="project" value="UniProtKB-KW"/>
</dbReference>
<dbReference type="InterPro" id="IPR043128">
    <property type="entry name" value="Rev_trsase/Diguanyl_cyclase"/>
</dbReference>
<keyword evidence="4" id="KW-0255">Endonuclease</keyword>
<dbReference type="PANTHER" id="PTHR41694">
    <property type="entry name" value="ENDOGENOUS RETROVIRUS GROUP K MEMBER POL PROTEIN"/>
    <property type="match status" value="1"/>
</dbReference>
<evidence type="ECO:0000259" key="7">
    <source>
        <dbReference type="Pfam" id="PF06817"/>
    </source>
</evidence>
<dbReference type="GO" id="GO:0003964">
    <property type="term" value="F:RNA-directed DNA polymerase activity"/>
    <property type="evidence" value="ECO:0007669"/>
    <property type="project" value="UniProtKB-KW"/>
</dbReference>
<protein>
    <recommendedName>
        <fullName evidence="7">Reverse transcriptase thumb domain-containing protein</fullName>
    </recommendedName>
</protein>
<dbReference type="PANTHER" id="PTHR41694:SF3">
    <property type="entry name" value="RNA-DIRECTED DNA POLYMERASE-RELATED"/>
    <property type="match status" value="1"/>
</dbReference>
<dbReference type="Gene3D" id="3.30.70.270">
    <property type="match status" value="2"/>
</dbReference>
<evidence type="ECO:0000313" key="9">
    <source>
        <dbReference type="Proteomes" id="UP000053258"/>
    </source>
</evidence>
<evidence type="ECO:0000256" key="4">
    <source>
        <dbReference type="ARBA" id="ARBA00022759"/>
    </source>
</evidence>
<dbReference type="GO" id="GO:0035613">
    <property type="term" value="F:RNA stem-loop binding"/>
    <property type="evidence" value="ECO:0007669"/>
    <property type="project" value="TreeGrafter"/>
</dbReference>
<keyword evidence="3" id="KW-0540">Nuclease</keyword>
<proteinExistence type="predicted"/>
<feature type="domain" description="Reverse transcriptase thumb" evidence="7">
    <location>
        <begin position="70"/>
        <end position="134"/>
    </location>
</feature>
<evidence type="ECO:0000256" key="1">
    <source>
        <dbReference type="ARBA" id="ARBA00022679"/>
    </source>
</evidence>
<evidence type="ECO:0000256" key="3">
    <source>
        <dbReference type="ARBA" id="ARBA00022722"/>
    </source>
</evidence>
<dbReference type="AlphaFoldDB" id="A0A093Q4L8"/>
<feature type="non-terminal residue" evidence="8">
    <location>
        <position position="159"/>
    </location>
</feature>
<gene>
    <name evidence="8" type="ORF">N305_12315</name>
</gene>
<evidence type="ECO:0000313" key="8">
    <source>
        <dbReference type="EMBL" id="KFW81395.1"/>
    </source>
</evidence>
<keyword evidence="2" id="KW-0548">Nucleotidyltransferase</keyword>
<dbReference type="InterPro" id="IPR010661">
    <property type="entry name" value="RVT_thumb"/>
</dbReference>
<dbReference type="EMBL" id="KL671135">
    <property type="protein sequence ID" value="KFW81395.1"/>
    <property type="molecule type" value="Genomic_DNA"/>
</dbReference>
<dbReference type="InterPro" id="IPR043502">
    <property type="entry name" value="DNA/RNA_pol_sf"/>
</dbReference>
<keyword evidence="6" id="KW-0695">RNA-directed DNA polymerase</keyword>
<keyword evidence="9" id="KW-1185">Reference proteome</keyword>
<dbReference type="Proteomes" id="UP000053258">
    <property type="component" value="Unassembled WGS sequence"/>
</dbReference>
<dbReference type="Pfam" id="PF06817">
    <property type="entry name" value="RVT_thumb"/>
    <property type="match status" value="1"/>
</dbReference>
<keyword evidence="1" id="KW-0808">Transferase</keyword>
<evidence type="ECO:0000256" key="6">
    <source>
        <dbReference type="ARBA" id="ARBA00022918"/>
    </source>
</evidence>
<evidence type="ECO:0000256" key="2">
    <source>
        <dbReference type="ARBA" id="ARBA00022695"/>
    </source>
</evidence>
<accession>A0A093Q4L8</accession>
<feature type="non-terminal residue" evidence="8">
    <location>
        <position position="1"/>
    </location>
</feature>
<evidence type="ECO:0000256" key="5">
    <source>
        <dbReference type="ARBA" id="ARBA00022801"/>
    </source>
</evidence>
<reference evidence="8 9" key="1">
    <citation type="submission" date="2014-06" db="EMBL/GenBank/DDBJ databases">
        <title>Genome evolution of avian class.</title>
        <authorList>
            <person name="Zhang G."/>
            <person name="Li C."/>
        </authorList>
    </citation>
    <scope>NUCLEOTIDE SEQUENCE [LARGE SCALE GENOMIC DNA]</scope>
    <source>
        <strain evidence="8">BGI_N305</strain>
    </source>
</reference>
<organism evidence="8 9">
    <name type="scientific">Manacus vitellinus</name>
    <name type="common">golden-collared manakin</name>
    <dbReference type="NCBI Taxonomy" id="328815"/>
    <lineage>
        <taxon>Eukaryota</taxon>
        <taxon>Metazoa</taxon>
        <taxon>Chordata</taxon>
        <taxon>Craniata</taxon>
        <taxon>Vertebrata</taxon>
        <taxon>Euteleostomi</taxon>
        <taxon>Archelosauria</taxon>
        <taxon>Archosauria</taxon>
        <taxon>Dinosauria</taxon>
        <taxon>Saurischia</taxon>
        <taxon>Theropoda</taxon>
        <taxon>Coelurosauria</taxon>
        <taxon>Aves</taxon>
        <taxon>Neognathae</taxon>
        <taxon>Neoaves</taxon>
        <taxon>Telluraves</taxon>
        <taxon>Australaves</taxon>
        <taxon>Passeriformes</taxon>
        <taxon>Pipridae</taxon>
        <taxon>Manacus</taxon>
    </lineage>
</organism>
<name>A0A093Q4L8_9PASS</name>